<dbReference type="GO" id="GO:0016491">
    <property type="term" value="F:oxidoreductase activity"/>
    <property type="evidence" value="ECO:0007669"/>
    <property type="project" value="UniProtKB-KW"/>
</dbReference>
<reference evidence="2" key="1">
    <citation type="journal article" date="2020" name="Stud. Mycol.">
        <title>101 Dothideomycetes genomes: a test case for predicting lifestyles and emergence of pathogens.</title>
        <authorList>
            <person name="Haridas S."/>
            <person name="Albert R."/>
            <person name="Binder M."/>
            <person name="Bloem J."/>
            <person name="Labutti K."/>
            <person name="Salamov A."/>
            <person name="Andreopoulos B."/>
            <person name="Baker S."/>
            <person name="Barry K."/>
            <person name="Bills G."/>
            <person name="Bluhm B."/>
            <person name="Cannon C."/>
            <person name="Castanera R."/>
            <person name="Culley D."/>
            <person name="Daum C."/>
            <person name="Ezra D."/>
            <person name="Gonzalez J."/>
            <person name="Henrissat B."/>
            <person name="Kuo A."/>
            <person name="Liang C."/>
            <person name="Lipzen A."/>
            <person name="Lutzoni F."/>
            <person name="Magnuson J."/>
            <person name="Mondo S."/>
            <person name="Nolan M."/>
            <person name="Ohm R."/>
            <person name="Pangilinan J."/>
            <person name="Park H.-J."/>
            <person name="Ramirez L."/>
            <person name="Alfaro M."/>
            <person name="Sun H."/>
            <person name="Tritt A."/>
            <person name="Yoshinaga Y."/>
            <person name="Zwiers L.-H."/>
            <person name="Turgeon B."/>
            <person name="Goodwin S."/>
            <person name="Spatafora J."/>
            <person name="Crous P."/>
            <person name="Grigoriev I."/>
        </authorList>
    </citation>
    <scope>NUCLEOTIDE SEQUENCE</scope>
    <source>
        <strain evidence="2">CBS 279.74</strain>
    </source>
</reference>
<dbReference type="EMBL" id="MU005790">
    <property type="protein sequence ID" value="KAF2702995.1"/>
    <property type="molecule type" value="Genomic_DNA"/>
</dbReference>
<dbReference type="Gene3D" id="3.40.50.720">
    <property type="entry name" value="NAD(P)-binding Rossmann-like Domain"/>
    <property type="match status" value="1"/>
</dbReference>
<dbReference type="Proteomes" id="UP000799428">
    <property type="component" value="Unassembled WGS sequence"/>
</dbReference>
<keyword evidence="3" id="KW-1185">Reference proteome</keyword>
<evidence type="ECO:0000256" key="1">
    <source>
        <dbReference type="ARBA" id="ARBA00023002"/>
    </source>
</evidence>
<dbReference type="AlphaFoldDB" id="A0A6G1JRX5"/>
<dbReference type="OrthoDB" id="542013at2759"/>
<sequence>MSDKTTQPTRHMFSWLTDANYFSIPLSYPYTFITTQWRTLPYPNTSYTGQTIIITGANTGLGLESARHFARLGASTVILACRDTSKGEAARSDILSSLSQTSSPSKTTTPDIQVWPLDLCSFSSVTHFCQRAEKELDRIDVVMENAGIAIGEFVKADDAGGFESTIAVNVVSTFLLALLLLPKLRTTAARFNVEPRVVVVSSDAHLFARFAERNEAAIFPCFKLKEKMTEDRYNVSKLLSVWVVRELGVRMAAHDPVIVNALNPGFCRSDLFRHAPFPLNWFVGFSLALLGRTSEVGSRTLMTAAAAGRESHGLYMDCCEVRDPSAFAIGEEGQRLQKKVFDELMEELDRIVPGVSKNINI</sequence>
<dbReference type="PANTHER" id="PTHR43157">
    <property type="entry name" value="PHOSPHATIDYLINOSITOL-GLYCAN BIOSYNTHESIS CLASS F PROTEIN-RELATED"/>
    <property type="match status" value="1"/>
</dbReference>
<gene>
    <name evidence="2" type="ORF">K504DRAFT_485999</name>
</gene>
<proteinExistence type="predicted"/>
<keyword evidence="1" id="KW-0560">Oxidoreductase</keyword>
<dbReference type="PRINTS" id="PR00081">
    <property type="entry name" value="GDHRDH"/>
</dbReference>
<evidence type="ECO:0000313" key="3">
    <source>
        <dbReference type="Proteomes" id="UP000799428"/>
    </source>
</evidence>
<organism evidence="2 3">
    <name type="scientific">Pleomassaria siparia CBS 279.74</name>
    <dbReference type="NCBI Taxonomy" id="1314801"/>
    <lineage>
        <taxon>Eukaryota</taxon>
        <taxon>Fungi</taxon>
        <taxon>Dikarya</taxon>
        <taxon>Ascomycota</taxon>
        <taxon>Pezizomycotina</taxon>
        <taxon>Dothideomycetes</taxon>
        <taxon>Pleosporomycetidae</taxon>
        <taxon>Pleosporales</taxon>
        <taxon>Pleomassariaceae</taxon>
        <taxon>Pleomassaria</taxon>
    </lineage>
</organism>
<protein>
    <submittedName>
        <fullName evidence="2">NAD(P)-binding protein</fullName>
    </submittedName>
</protein>
<dbReference type="InterPro" id="IPR036291">
    <property type="entry name" value="NAD(P)-bd_dom_sf"/>
</dbReference>
<dbReference type="PANTHER" id="PTHR43157:SF31">
    <property type="entry name" value="PHOSPHATIDYLINOSITOL-GLYCAN BIOSYNTHESIS CLASS F PROTEIN"/>
    <property type="match status" value="1"/>
</dbReference>
<dbReference type="Pfam" id="PF00106">
    <property type="entry name" value="adh_short"/>
    <property type="match status" value="1"/>
</dbReference>
<dbReference type="InterPro" id="IPR002347">
    <property type="entry name" value="SDR_fam"/>
</dbReference>
<evidence type="ECO:0000313" key="2">
    <source>
        <dbReference type="EMBL" id="KAF2702995.1"/>
    </source>
</evidence>
<name>A0A6G1JRX5_9PLEO</name>
<accession>A0A6G1JRX5</accession>
<dbReference type="SUPFAM" id="SSF51735">
    <property type="entry name" value="NAD(P)-binding Rossmann-fold domains"/>
    <property type="match status" value="1"/>
</dbReference>